<gene>
    <name evidence="1" type="ORF">CS063_15220</name>
</gene>
<protein>
    <submittedName>
        <fullName evidence="1">Sugar ABC transporter permease YjfF</fullName>
    </submittedName>
</protein>
<dbReference type="Proteomes" id="UP000224460">
    <property type="component" value="Unassembled WGS sequence"/>
</dbReference>
<comment type="caution">
    <text evidence="1">The sequence shown here is derived from an EMBL/GenBank/DDBJ whole genome shotgun (WGS) entry which is preliminary data.</text>
</comment>
<proteinExistence type="predicted"/>
<keyword evidence="2" id="KW-1185">Reference proteome</keyword>
<evidence type="ECO:0000313" key="1">
    <source>
        <dbReference type="EMBL" id="PHV69525.1"/>
    </source>
</evidence>
<organism evidence="1 2">
    <name type="scientific">Sporanaerobium hydrogeniformans</name>
    <dbReference type="NCBI Taxonomy" id="3072179"/>
    <lineage>
        <taxon>Bacteria</taxon>
        <taxon>Bacillati</taxon>
        <taxon>Bacillota</taxon>
        <taxon>Clostridia</taxon>
        <taxon>Lachnospirales</taxon>
        <taxon>Lachnospiraceae</taxon>
        <taxon>Sporanaerobium</taxon>
    </lineage>
</organism>
<name>A0AC61D7N0_9FIRM</name>
<dbReference type="EMBL" id="PEDL01000025">
    <property type="protein sequence ID" value="PHV69525.1"/>
    <property type="molecule type" value="Genomic_DNA"/>
</dbReference>
<accession>A0AC61D7N0</accession>
<sequence>MISKLKSKLEGNNFLLVITILLFIALYVAGMIVFSDKNFAKPQVFFNLFVNNAGLIIAAAGMTMVLITGGIDISIGSVIGMTCMLLAWMMEKQSMSAGLSIVIVLIVGCVFGLVQGFFVAYLKIQPFIVTLAGMFFARGMTAIISSDMISITNQSFLAIANAKLYLPFLGTVNKKGVMVYPYVYPSVIIAIVVLVIVFIVMKYTAFGRSIYAVGGNEQSALLMGLNVRRTKLKVYILNGFLAALAGFAFCLNSCGGFVEQARGFEMDAIASAVIGGTLLTGGVGNVIGSLFGVLIKGTIESLITFQGTLSSWWTKIAIAALLCFFIILQSLFTAFKNKKIKK</sequence>
<evidence type="ECO:0000313" key="2">
    <source>
        <dbReference type="Proteomes" id="UP000224460"/>
    </source>
</evidence>
<reference evidence="1" key="1">
    <citation type="submission" date="2017-10" db="EMBL/GenBank/DDBJ databases">
        <title>Genome sequence of cellulolytic Lachnospiraceae bacterium XHS1971 isolated from hotspring sediment.</title>
        <authorList>
            <person name="Vasudevan G."/>
            <person name="Joshi A.J."/>
            <person name="Hivarkar S."/>
            <person name="Lanjekar V.B."/>
            <person name="Dhakephalkar P.K."/>
            <person name="Dagar S."/>
        </authorList>
    </citation>
    <scope>NUCLEOTIDE SEQUENCE</scope>
    <source>
        <strain evidence="1">XHS1971</strain>
    </source>
</reference>